<dbReference type="InterPro" id="IPR029058">
    <property type="entry name" value="AB_hydrolase_fold"/>
</dbReference>
<evidence type="ECO:0000259" key="7">
    <source>
        <dbReference type="Pfam" id="PF02897"/>
    </source>
</evidence>
<reference evidence="8" key="2">
    <citation type="submission" date="2023-02" db="EMBL/GenBank/DDBJ databases">
        <authorList>
            <person name="Rayyan A."/>
            <person name="Meyer T."/>
            <person name="Kyndt J.A."/>
        </authorList>
    </citation>
    <scope>NUCLEOTIDE SEQUENCE</scope>
    <source>
        <strain evidence="8">DSM 9987</strain>
    </source>
</reference>
<comment type="caution">
    <text evidence="8">The sequence shown here is derived from an EMBL/GenBank/DDBJ whole genome shotgun (WGS) entry which is preliminary data.</text>
</comment>
<dbReference type="InterPro" id="IPR001375">
    <property type="entry name" value="Peptidase_S9_cat"/>
</dbReference>
<evidence type="ECO:0000313" key="8">
    <source>
        <dbReference type="EMBL" id="MDC7789912.1"/>
    </source>
</evidence>
<dbReference type="SUPFAM" id="SSF50993">
    <property type="entry name" value="Peptidase/esterase 'gauge' domain"/>
    <property type="match status" value="1"/>
</dbReference>
<evidence type="ECO:0000256" key="5">
    <source>
        <dbReference type="SAM" id="MobiDB-lite"/>
    </source>
</evidence>
<dbReference type="PRINTS" id="PR00862">
    <property type="entry name" value="PROLIGOPTASE"/>
</dbReference>
<dbReference type="PANTHER" id="PTHR11757:SF19">
    <property type="entry name" value="PROLYL ENDOPEPTIDASE-LIKE"/>
    <property type="match status" value="1"/>
</dbReference>
<evidence type="ECO:0000256" key="4">
    <source>
        <dbReference type="ARBA" id="ARBA00022825"/>
    </source>
</evidence>
<proteinExistence type="inferred from homology"/>
<dbReference type="InterPro" id="IPR002471">
    <property type="entry name" value="Pept_S9_AS"/>
</dbReference>
<gene>
    <name evidence="8" type="ORF">PQJ73_29895</name>
</gene>
<feature type="domain" description="Peptidase S9A N-terminal" evidence="7">
    <location>
        <begin position="13"/>
        <end position="424"/>
    </location>
</feature>
<comment type="similarity">
    <text evidence="1">Belongs to the peptidase S9A family.</text>
</comment>
<dbReference type="PROSITE" id="PS00708">
    <property type="entry name" value="PRO_ENDOPEP_SER"/>
    <property type="match status" value="1"/>
</dbReference>
<dbReference type="Pfam" id="PF02897">
    <property type="entry name" value="Peptidase_S9_N"/>
    <property type="match status" value="1"/>
</dbReference>
<dbReference type="RefSeq" id="WP_272780732.1">
    <property type="nucleotide sequence ID" value="NZ_JAQQLI010000100.1"/>
</dbReference>
<keyword evidence="2" id="KW-0645">Protease</keyword>
<sequence length="703" mass="77654">MLDRVSRPPAPPRVEERPSVSVHHGVTLTDEYAWLRAPNWQAVMRDPSVLDPAIRAVLEAENAHAEAALAPTAALQETLFAEMKGRIKEDDAGVPVPDGPFAYYSRHREGGEHPLLCRIPRDGGPEEILLDGDALAAGKAFFSLGGGEHSPDHRLIAWSADDRGSEFFTTRVRDVVAGTDLPDVVPEASGGVVWTADSRAFYYVKLDEQHRPTRVFRHRLGTPAEADVEVFHTADPGFFVSIAGLQSRRFAEISVHDHESAEAWLIDLEAADATPTLVTPREKQLRYDVEHHPDHEGGPVLFVRTNADDAEDFKIAVAPLATPGRAHWRDLVPHRPGVFVLGFAVTRDWLVRLERVDGLPRIVVRRLATGDEHVIAFDEEAYSLGMAGGYEFETDTLRFNYSSMTTPTETWDYDCATRARVLRKRQEVPSGHDPAAYVTRRLLAPAHDGETVPVSLLARRDTPLDGTAPALVYAYGSYGMSTPAAFSTSRLSLVDRGFVYAIVHARGGTEKGWRWYREGKLANKPNTFRDVISATEHLVREKIVAPDRVVAHGGSAGGMLIGALANMRPDLFAGLIAEVPFVDVLNTMLDETLPLTPPEWPEWGDPIRDEAAFHTIRSYSPYDNVGRQAYPAILALAGLTDPRVTYWEPAKWVARLRRLKTNDDLVLLRTNLDAGHGGAAGRFERLREVALSYAFAIAVAGRE</sequence>
<dbReference type="Gene3D" id="2.130.10.120">
    <property type="entry name" value="Prolyl oligopeptidase, N-terminal domain"/>
    <property type="match status" value="1"/>
</dbReference>
<dbReference type="SUPFAM" id="SSF53474">
    <property type="entry name" value="alpha/beta-Hydrolases"/>
    <property type="match status" value="1"/>
</dbReference>
<evidence type="ECO:0000256" key="2">
    <source>
        <dbReference type="ARBA" id="ARBA00022670"/>
    </source>
</evidence>
<evidence type="ECO:0000259" key="6">
    <source>
        <dbReference type="Pfam" id="PF00326"/>
    </source>
</evidence>
<accession>A0ABT5JJW6</accession>
<protein>
    <submittedName>
        <fullName evidence="8">S9 family peptidase</fullName>
    </submittedName>
</protein>
<organism evidence="8 9">
    <name type="scientific">Rhodoplanes tepidamans</name>
    <name type="common">Rhodoplanes cryptolactis</name>
    <dbReference type="NCBI Taxonomy" id="200616"/>
    <lineage>
        <taxon>Bacteria</taxon>
        <taxon>Pseudomonadati</taxon>
        <taxon>Pseudomonadota</taxon>
        <taxon>Alphaproteobacteria</taxon>
        <taxon>Hyphomicrobiales</taxon>
        <taxon>Nitrobacteraceae</taxon>
        <taxon>Rhodoplanes</taxon>
    </lineage>
</organism>
<dbReference type="InterPro" id="IPR023302">
    <property type="entry name" value="Pept_S9A_N"/>
</dbReference>
<evidence type="ECO:0000256" key="1">
    <source>
        <dbReference type="ARBA" id="ARBA00005228"/>
    </source>
</evidence>
<keyword evidence="3" id="KW-0378">Hydrolase</keyword>
<evidence type="ECO:0000313" key="9">
    <source>
        <dbReference type="Proteomes" id="UP001165652"/>
    </source>
</evidence>
<dbReference type="Gene3D" id="3.40.50.1820">
    <property type="entry name" value="alpha/beta hydrolase"/>
    <property type="match status" value="1"/>
</dbReference>
<reference evidence="8" key="1">
    <citation type="journal article" date="2023" name="Microbiol Resour">
        <title>Genome Sequences of Rhodoplanes serenus and Two Thermotolerant Strains, Rhodoplanes tepidamans and 'Rhodoplanes cryptolactis,' Further Refine the Genus.</title>
        <authorList>
            <person name="Rayyan A.A."/>
            <person name="Kyndt J.A."/>
        </authorList>
    </citation>
    <scope>NUCLEOTIDE SEQUENCE</scope>
    <source>
        <strain evidence="8">DSM 9987</strain>
    </source>
</reference>
<dbReference type="InterPro" id="IPR002470">
    <property type="entry name" value="Peptidase_S9A"/>
</dbReference>
<feature type="region of interest" description="Disordered" evidence="5">
    <location>
        <begin position="1"/>
        <end position="21"/>
    </location>
</feature>
<evidence type="ECO:0000256" key="3">
    <source>
        <dbReference type="ARBA" id="ARBA00022801"/>
    </source>
</evidence>
<dbReference type="Proteomes" id="UP001165652">
    <property type="component" value="Unassembled WGS sequence"/>
</dbReference>
<feature type="domain" description="Peptidase S9 prolyl oligopeptidase catalytic" evidence="6">
    <location>
        <begin position="486"/>
        <end position="700"/>
    </location>
</feature>
<name>A0ABT5JJW6_RHOTP</name>
<dbReference type="InterPro" id="IPR051543">
    <property type="entry name" value="Serine_Peptidase_S9A"/>
</dbReference>
<keyword evidence="4" id="KW-0720">Serine protease</keyword>
<dbReference type="PANTHER" id="PTHR11757">
    <property type="entry name" value="PROTEASE FAMILY S9A OLIGOPEPTIDASE"/>
    <property type="match status" value="1"/>
</dbReference>
<dbReference type="Pfam" id="PF00326">
    <property type="entry name" value="Peptidase_S9"/>
    <property type="match status" value="1"/>
</dbReference>
<keyword evidence="9" id="KW-1185">Reference proteome</keyword>
<dbReference type="EMBL" id="JAQQLI010000100">
    <property type="protein sequence ID" value="MDC7789912.1"/>
    <property type="molecule type" value="Genomic_DNA"/>
</dbReference>